<dbReference type="RefSeq" id="WP_408073928.1">
    <property type="nucleotide sequence ID" value="NZ_JBELQB010000003.1"/>
</dbReference>
<evidence type="ECO:0008006" key="4">
    <source>
        <dbReference type="Google" id="ProtNLM"/>
    </source>
</evidence>
<gene>
    <name evidence="2" type="ORF">ABS768_05280</name>
</gene>
<protein>
    <recommendedName>
        <fullName evidence="4">SoxR reducing system RseC family protein</fullName>
    </recommendedName>
</protein>
<reference evidence="2 3" key="1">
    <citation type="submission" date="2024-06" db="EMBL/GenBank/DDBJ databases">
        <authorList>
            <person name="Kaempfer P."/>
            <person name="Viver T."/>
        </authorList>
    </citation>
    <scope>NUCLEOTIDE SEQUENCE [LARGE SCALE GENOMIC DNA]</scope>
    <source>
        <strain evidence="2 3">ST-75</strain>
    </source>
</reference>
<dbReference type="Proteomes" id="UP001629059">
    <property type="component" value="Unassembled WGS sequence"/>
</dbReference>
<keyword evidence="1" id="KW-1133">Transmembrane helix</keyword>
<organism evidence="2 3">
    <name type="scientific">Flavobacterium rhizophilum</name>
    <dbReference type="NCBI Taxonomy" id="3163296"/>
    <lineage>
        <taxon>Bacteria</taxon>
        <taxon>Pseudomonadati</taxon>
        <taxon>Bacteroidota</taxon>
        <taxon>Flavobacteriia</taxon>
        <taxon>Flavobacteriales</taxon>
        <taxon>Flavobacteriaceae</taxon>
        <taxon>Flavobacterium</taxon>
    </lineage>
</organism>
<comment type="caution">
    <text evidence="2">The sequence shown here is derived from an EMBL/GenBank/DDBJ whole genome shotgun (WGS) entry which is preliminary data.</text>
</comment>
<dbReference type="EMBL" id="JBELQB010000003">
    <property type="protein sequence ID" value="MFL9836901.1"/>
    <property type="molecule type" value="Genomic_DNA"/>
</dbReference>
<evidence type="ECO:0000313" key="3">
    <source>
        <dbReference type="Proteomes" id="UP001629059"/>
    </source>
</evidence>
<evidence type="ECO:0000313" key="2">
    <source>
        <dbReference type="EMBL" id="MFL9836901.1"/>
    </source>
</evidence>
<keyword evidence="3" id="KW-1185">Reference proteome</keyword>
<proteinExistence type="predicted"/>
<keyword evidence="1" id="KW-0472">Membrane</keyword>
<evidence type="ECO:0000256" key="1">
    <source>
        <dbReference type="SAM" id="Phobius"/>
    </source>
</evidence>
<feature type="transmembrane region" description="Helical" evidence="1">
    <location>
        <begin position="114"/>
        <end position="132"/>
    </location>
</feature>
<sequence>MIPYKCYTIESQLSFDEIMGRLNRLTQSENLWKIFPHKKQKYFTGVVSKNSFNIMETSGATNKSVVEGTVTPIGNHTVIKIKVKLSISFILLPILITGWFVYLNFRNDTLTDLYLAIGSSIIVFIISVWSYYNNSLLLKKNLITLFTEATPDKE</sequence>
<feature type="transmembrane region" description="Helical" evidence="1">
    <location>
        <begin position="85"/>
        <end position="102"/>
    </location>
</feature>
<name>A0ABW8Y9M7_9FLAO</name>
<keyword evidence="1" id="KW-0812">Transmembrane</keyword>
<accession>A0ABW8Y9M7</accession>